<protein>
    <submittedName>
        <fullName evidence="1">Uncharacterized protein</fullName>
    </submittedName>
</protein>
<dbReference type="EMBL" id="MN431657">
    <property type="protein sequence ID" value="QMX77448.1"/>
    <property type="molecule type" value="Genomic_DNA"/>
</dbReference>
<accession>A0A7G5VUT1</accession>
<gene>
    <name evidence="1" type="primary">ORF147</name>
</gene>
<evidence type="ECO:0000313" key="1">
    <source>
        <dbReference type="EMBL" id="QMX77448.1"/>
    </source>
</evidence>
<sequence length="213" mass="26306">MQWFEFLNQWFGKWVYIRDAYDVIEAKWRPPVVTERAYSIPEIIVPDLVWRLRVFRFSKIELLECIDWVFVAYKPNEFYFTEFQHKQRLKCGHAKYDPDNRMITFCWRKNDHQYFKETFYLPSDTVCFSWTCLFSDRRVVLFSFSWSYCHYQNSYPPRPEIWSVLRTRLLLSYEILGQKIKRATQLRQLFFSPMSEMFLNREIAKLYKKKPRA</sequence>
<dbReference type="AlphaFoldDB" id="A0A7G5VUT1"/>
<geneLocation type="chloroplast" evidence="1"/>
<proteinExistence type="predicted"/>
<keyword evidence="1" id="KW-0150">Chloroplast</keyword>
<organism evidence="1">
    <name type="scientific">Cyanidiococcus yangmingshanensis</name>
    <dbReference type="NCBI Taxonomy" id="2690220"/>
    <lineage>
        <taxon>Eukaryota</taxon>
        <taxon>Rhodophyta</taxon>
        <taxon>Bangiophyceae</taxon>
        <taxon>Cyanidiales</taxon>
        <taxon>Cyanidiaceae</taxon>
        <taxon>Cyanidiococcus</taxon>
    </lineage>
</organism>
<dbReference type="GeneID" id="60450360"/>
<name>A0A7G5VUT1_9RHOD</name>
<reference evidence="1" key="1">
    <citation type="submission" date="2019-09" db="EMBL/GenBank/DDBJ databases">
        <authorList>
            <person name="Liu S.-L."/>
            <person name="Chiang Y.-R."/>
            <person name="Fu H.-Y."/>
        </authorList>
    </citation>
    <scope>NUCLEOTIDE SEQUENCE</scope>
    <source>
        <strain evidence="1">THAL066</strain>
    </source>
</reference>
<dbReference type="RefSeq" id="YP_009968347.1">
    <property type="nucleotide sequence ID" value="NC_051883.1"/>
</dbReference>
<keyword evidence="1" id="KW-0934">Plastid</keyword>